<keyword evidence="4" id="KW-1185">Reference proteome</keyword>
<comment type="similarity">
    <text evidence="1">Belongs to the ATP-dependent AMP-binding enzyme family.</text>
</comment>
<dbReference type="PANTHER" id="PTHR43859:SF57">
    <property type="entry name" value="ACYL-ACTIVATING ENZYME 8-RELATED"/>
    <property type="match status" value="1"/>
</dbReference>
<accession>A0ABR2CG77</accession>
<name>A0ABR2CG77_9ROSI</name>
<sequence length="153" mass="16769">MEVKSPDTMAALSKKPNGVKREQVAGLGFRNLNKLSATERVRLKSRQGTRTLGLTQADVADPESGLSVKHDGSALGEIVLMGASVMLGYLKDPIATNKCMKENRWFYTCNVSVMHVDGYMEIKDRSKDIIISGSENLSRAINEATVMACPDEY</sequence>
<dbReference type="InterPro" id="IPR042099">
    <property type="entry name" value="ANL_N_sf"/>
</dbReference>
<dbReference type="EMBL" id="JBBPBM010000053">
    <property type="protein sequence ID" value="KAK8518540.1"/>
    <property type="molecule type" value="Genomic_DNA"/>
</dbReference>
<gene>
    <name evidence="3" type="ORF">V6N12_017686</name>
</gene>
<dbReference type="PANTHER" id="PTHR43859">
    <property type="entry name" value="ACYL-ACTIVATING ENZYME"/>
    <property type="match status" value="1"/>
</dbReference>
<dbReference type="Proteomes" id="UP001472677">
    <property type="component" value="Unassembled WGS sequence"/>
</dbReference>
<protein>
    <recommendedName>
        <fullName evidence="5">AMP-dependent synthetase/ligase domain-containing protein</fullName>
    </recommendedName>
</protein>
<dbReference type="Gene3D" id="3.40.50.12780">
    <property type="entry name" value="N-terminal domain of ligase-like"/>
    <property type="match status" value="1"/>
</dbReference>
<evidence type="ECO:0000256" key="2">
    <source>
        <dbReference type="ARBA" id="ARBA00022598"/>
    </source>
</evidence>
<evidence type="ECO:0000256" key="1">
    <source>
        <dbReference type="ARBA" id="ARBA00006432"/>
    </source>
</evidence>
<dbReference type="SUPFAM" id="SSF56801">
    <property type="entry name" value="Acetyl-CoA synthetase-like"/>
    <property type="match status" value="1"/>
</dbReference>
<evidence type="ECO:0000313" key="4">
    <source>
        <dbReference type="Proteomes" id="UP001472677"/>
    </source>
</evidence>
<reference evidence="3 4" key="1">
    <citation type="journal article" date="2024" name="G3 (Bethesda)">
        <title>Genome assembly of Hibiscus sabdariffa L. provides insights into metabolisms of medicinal natural products.</title>
        <authorList>
            <person name="Kim T."/>
        </authorList>
    </citation>
    <scope>NUCLEOTIDE SEQUENCE [LARGE SCALE GENOMIC DNA]</scope>
    <source>
        <strain evidence="3">TK-2024</strain>
        <tissue evidence="3">Old leaves</tissue>
    </source>
</reference>
<evidence type="ECO:0000313" key="3">
    <source>
        <dbReference type="EMBL" id="KAK8518540.1"/>
    </source>
</evidence>
<organism evidence="3 4">
    <name type="scientific">Hibiscus sabdariffa</name>
    <name type="common">roselle</name>
    <dbReference type="NCBI Taxonomy" id="183260"/>
    <lineage>
        <taxon>Eukaryota</taxon>
        <taxon>Viridiplantae</taxon>
        <taxon>Streptophyta</taxon>
        <taxon>Embryophyta</taxon>
        <taxon>Tracheophyta</taxon>
        <taxon>Spermatophyta</taxon>
        <taxon>Magnoliopsida</taxon>
        <taxon>eudicotyledons</taxon>
        <taxon>Gunneridae</taxon>
        <taxon>Pentapetalae</taxon>
        <taxon>rosids</taxon>
        <taxon>malvids</taxon>
        <taxon>Malvales</taxon>
        <taxon>Malvaceae</taxon>
        <taxon>Malvoideae</taxon>
        <taxon>Hibiscus</taxon>
    </lineage>
</organism>
<evidence type="ECO:0008006" key="5">
    <source>
        <dbReference type="Google" id="ProtNLM"/>
    </source>
</evidence>
<proteinExistence type="inferred from homology"/>
<keyword evidence="2" id="KW-0436">Ligase</keyword>
<comment type="caution">
    <text evidence="3">The sequence shown here is derived from an EMBL/GenBank/DDBJ whole genome shotgun (WGS) entry which is preliminary data.</text>
</comment>